<evidence type="ECO:0000256" key="1">
    <source>
        <dbReference type="SAM" id="SignalP"/>
    </source>
</evidence>
<keyword evidence="1" id="KW-0732">Signal</keyword>
<comment type="caution">
    <text evidence="2">The sequence shown here is derived from an EMBL/GenBank/DDBJ whole genome shotgun (WGS) entry which is preliminary data.</text>
</comment>
<feature type="chain" id="PRO_5042131230" evidence="1">
    <location>
        <begin position="21"/>
        <end position="134"/>
    </location>
</feature>
<dbReference type="AlphaFoldDB" id="A0AAD7IYS1"/>
<feature type="signal peptide" evidence="1">
    <location>
        <begin position="1"/>
        <end position="20"/>
    </location>
</feature>
<sequence>MMFNKYALFFFASIATSAVAAPLVARACDTAGLASNLADLQSNAATVVARTADPDALITRDPTFETVVIPAIDAAVKAVGANDIAAALTNIVTITSNLQPVLAGIDFQDGQDSPADSNILIALNKLNALVPACP</sequence>
<accession>A0AAD7IYS1</accession>
<evidence type="ECO:0000313" key="3">
    <source>
        <dbReference type="Proteomes" id="UP001215598"/>
    </source>
</evidence>
<evidence type="ECO:0000313" key="2">
    <source>
        <dbReference type="EMBL" id="KAJ7752594.1"/>
    </source>
</evidence>
<dbReference type="Proteomes" id="UP001215598">
    <property type="component" value="Unassembled WGS sequence"/>
</dbReference>
<name>A0AAD7IYS1_9AGAR</name>
<organism evidence="2 3">
    <name type="scientific">Mycena metata</name>
    <dbReference type="NCBI Taxonomy" id="1033252"/>
    <lineage>
        <taxon>Eukaryota</taxon>
        <taxon>Fungi</taxon>
        <taxon>Dikarya</taxon>
        <taxon>Basidiomycota</taxon>
        <taxon>Agaricomycotina</taxon>
        <taxon>Agaricomycetes</taxon>
        <taxon>Agaricomycetidae</taxon>
        <taxon>Agaricales</taxon>
        <taxon>Marasmiineae</taxon>
        <taxon>Mycenaceae</taxon>
        <taxon>Mycena</taxon>
    </lineage>
</organism>
<keyword evidence="3" id="KW-1185">Reference proteome</keyword>
<protein>
    <submittedName>
        <fullName evidence="2">Uncharacterized protein</fullName>
    </submittedName>
</protein>
<proteinExistence type="predicted"/>
<gene>
    <name evidence="2" type="ORF">B0H16DRAFT_1459772</name>
</gene>
<dbReference type="EMBL" id="JARKIB010000058">
    <property type="protein sequence ID" value="KAJ7752594.1"/>
    <property type="molecule type" value="Genomic_DNA"/>
</dbReference>
<reference evidence="2" key="1">
    <citation type="submission" date="2023-03" db="EMBL/GenBank/DDBJ databases">
        <title>Massive genome expansion in bonnet fungi (Mycena s.s.) driven by repeated elements and novel gene families across ecological guilds.</title>
        <authorList>
            <consortium name="Lawrence Berkeley National Laboratory"/>
            <person name="Harder C.B."/>
            <person name="Miyauchi S."/>
            <person name="Viragh M."/>
            <person name="Kuo A."/>
            <person name="Thoen E."/>
            <person name="Andreopoulos B."/>
            <person name="Lu D."/>
            <person name="Skrede I."/>
            <person name="Drula E."/>
            <person name="Henrissat B."/>
            <person name="Morin E."/>
            <person name="Kohler A."/>
            <person name="Barry K."/>
            <person name="LaButti K."/>
            <person name="Morin E."/>
            <person name="Salamov A."/>
            <person name="Lipzen A."/>
            <person name="Mereny Z."/>
            <person name="Hegedus B."/>
            <person name="Baldrian P."/>
            <person name="Stursova M."/>
            <person name="Weitz H."/>
            <person name="Taylor A."/>
            <person name="Grigoriev I.V."/>
            <person name="Nagy L.G."/>
            <person name="Martin F."/>
            <person name="Kauserud H."/>
        </authorList>
    </citation>
    <scope>NUCLEOTIDE SEQUENCE</scope>
    <source>
        <strain evidence="2">CBHHK182m</strain>
    </source>
</reference>